<dbReference type="Proteomes" id="UP001221898">
    <property type="component" value="Unassembled WGS sequence"/>
</dbReference>
<organism evidence="2 3">
    <name type="scientific">Aldrovandia affinis</name>
    <dbReference type="NCBI Taxonomy" id="143900"/>
    <lineage>
        <taxon>Eukaryota</taxon>
        <taxon>Metazoa</taxon>
        <taxon>Chordata</taxon>
        <taxon>Craniata</taxon>
        <taxon>Vertebrata</taxon>
        <taxon>Euteleostomi</taxon>
        <taxon>Actinopterygii</taxon>
        <taxon>Neopterygii</taxon>
        <taxon>Teleostei</taxon>
        <taxon>Notacanthiformes</taxon>
        <taxon>Halosauridae</taxon>
        <taxon>Aldrovandia</taxon>
    </lineage>
</organism>
<sequence>MRVKSHCLPPHSLINAGRTPATSARSSTRAEERTLVNHLLLDRWHHRRSPDHERGSKSLFCAIRGLSGDGDPGRRRPHAAAVFVSSVLKAPGVQVSFQIKAIRTAAVEVPGGQPHTKWPHDPENTRLHPHRVVLRTLPEKRAWLPQRDAAADCFSRSPSCPAPGAVLKCIGGL</sequence>
<evidence type="ECO:0000313" key="2">
    <source>
        <dbReference type="EMBL" id="KAJ8409856.1"/>
    </source>
</evidence>
<name>A0AAD7WUD9_9TELE</name>
<dbReference type="AlphaFoldDB" id="A0AAD7WUD9"/>
<feature type="region of interest" description="Disordered" evidence="1">
    <location>
        <begin position="1"/>
        <end position="31"/>
    </location>
</feature>
<comment type="caution">
    <text evidence="2">The sequence shown here is derived from an EMBL/GenBank/DDBJ whole genome shotgun (WGS) entry which is preliminary data.</text>
</comment>
<gene>
    <name evidence="2" type="ORF">AAFF_G00219150</name>
</gene>
<dbReference type="EMBL" id="JAINUG010000029">
    <property type="protein sequence ID" value="KAJ8409856.1"/>
    <property type="molecule type" value="Genomic_DNA"/>
</dbReference>
<protein>
    <submittedName>
        <fullName evidence="2">Uncharacterized protein</fullName>
    </submittedName>
</protein>
<accession>A0AAD7WUD9</accession>
<keyword evidence="3" id="KW-1185">Reference proteome</keyword>
<evidence type="ECO:0000313" key="3">
    <source>
        <dbReference type="Proteomes" id="UP001221898"/>
    </source>
</evidence>
<reference evidence="2" key="1">
    <citation type="journal article" date="2023" name="Science">
        <title>Genome structures resolve the early diversification of teleost fishes.</title>
        <authorList>
            <person name="Parey E."/>
            <person name="Louis A."/>
            <person name="Montfort J."/>
            <person name="Bouchez O."/>
            <person name="Roques C."/>
            <person name="Iampietro C."/>
            <person name="Lluch J."/>
            <person name="Castinel A."/>
            <person name="Donnadieu C."/>
            <person name="Desvignes T."/>
            <person name="Floi Bucao C."/>
            <person name="Jouanno E."/>
            <person name="Wen M."/>
            <person name="Mejri S."/>
            <person name="Dirks R."/>
            <person name="Jansen H."/>
            <person name="Henkel C."/>
            <person name="Chen W.J."/>
            <person name="Zahm M."/>
            <person name="Cabau C."/>
            <person name="Klopp C."/>
            <person name="Thompson A.W."/>
            <person name="Robinson-Rechavi M."/>
            <person name="Braasch I."/>
            <person name="Lecointre G."/>
            <person name="Bobe J."/>
            <person name="Postlethwait J.H."/>
            <person name="Berthelot C."/>
            <person name="Roest Crollius H."/>
            <person name="Guiguen Y."/>
        </authorList>
    </citation>
    <scope>NUCLEOTIDE SEQUENCE</scope>
    <source>
        <strain evidence="2">NC1722</strain>
    </source>
</reference>
<evidence type="ECO:0000256" key="1">
    <source>
        <dbReference type="SAM" id="MobiDB-lite"/>
    </source>
</evidence>
<proteinExistence type="predicted"/>